<name>A0A2I0AXA3_9ASPA</name>
<dbReference type="GO" id="GO:0003677">
    <property type="term" value="F:DNA binding"/>
    <property type="evidence" value="ECO:0007669"/>
    <property type="project" value="InterPro"/>
</dbReference>
<proteinExistence type="predicted"/>
<dbReference type="OrthoDB" id="551907at2759"/>
<evidence type="ECO:0000256" key="2">
    <source>
        <dbReference type="ARBA" id="ARBA00023163"/>
    </source>
</evidence>
<evidence type="ECO:0000256" key="1">
    <source>
        <dbReference type="ARBA" id="ARBA00023015"/>
    </source>
</evidence>
<dbReference type="PANTHER" id="PTHR31314">
    <property type="entry name" value="MYB FAMILY TRANSCRIPTION FACTOR PHL7-LIKE"/>
    <property type="match status" value="1"/>
</dbReference>
<feature type="region of interest" description="Disordered" evidence="4">
    <location>
        <begin position="1"/>
        <end position="62"/>
    </location>
</feature>
<dbReference type="PANTHER" id="PTHR31314:SF164">
    <property type="entry name" value="HTH MYB-TYPE DOMAIN-CONTAINING PROTEIN"/>
    <property type="match status" value="1"/>
</dbReference>
<dbReference type="Pfam" id="PF00249">
    <property type="entry name" value="Myb_DNA-binding"/>
    <property type="match status" value="1"/>
</dbReference>
<dbReference type="SUPFAM" id="SSF46689">
    <property type="entry name" value="Homeodomain-like"/>
    <property type="match status" value="1"/>
</dbReference>
<feature type="domain" description="Myb-like" evidence="5">
    <location>
        <begin position="65"/>
        <end position="113"/>
    </location>
</feature>
<evidence type="ECO:0000256" key="4">
    <source>
        <dbReference type="SAM" id="MobiDB-lite"/>
    </source>
</evidence>
<keyword evidence="1" id="KW-0805">Transcription regulation</keyword>
<dbReference type="Gene3D" id="1.10.10.60">
    <property type="entry name" value="Homeodomain-like"/>
    <property type="match status" value="1"/>
</dbReference>
<organism evidence="6 7">
    <name type="scientific">Apostasia shenzhenica</name>
    <dbReference type="NCBI Taxonomy" id="1088818"/>
    <lineage>
        <taxon>Eukaryota</taxon>
        <taxon>Viridiplantae</taxon>
        <taxon>Streptophyta</taxon>
        <taxon>Embryophyta</taxon>
        <taxon>Tracheophyta</taxon>
        <taxon>Spermatophyta</taxon>
        <taxon>Magnoliopsida</taxon>
        <taxon>Liliopsida</taxon>
        <taxon>Asparagales</taxon>
        <taxon>Orchidaceae</taxon>
        <taxon>Apostasioideae</taxon>
        <taxon>Apostasia</taxon>
    </lineage>
</organism>
<keyword evidence="7" id="KW-1185">Reference proteome</keyword>
<gene>
    <name evidence="6" type="ORF">AXF42_Ash009854</name>
</gene>
<feature type="compositionally biased region" description="Polar residues" evidence="4">
    <location>
        <begin position="52"/>
        <end position="61"/>
    </location>
</feature>
<evidence type="ECO:0000313" key="7">
    <source>
        <dbReference type="Proteomes" id="UP000236161"/>
    </source>
</evidence>
<keyword evidence="3" id="KW-0539">Nucleus</keyword>
<evidence type="ECO:0000259" key="5">
    <source>
        <dbReference type="Pfam" id="PF00249"/>
    </source>
</evidence>
<sequence length="124" mass="13732">MRSKKKDKALEINDKEEKKEGSSGGKKLPNSDSKGDDTGSRKSVVEGKDSPKTITGGQSRLNMRRLRWTPNLHLSFVRAVDRLGGQDRATPKLVLQMMNVKGLSIAHVKSHLQVKINSFFSTAN</sequence>
<dbReference type="InterPro" id="IPR046955">
    <property type="entry name" value="PHR1-like"/>
</dbReference>
<feature type="compositionally biased region" description="Basic and acidic residues" evidence="4">
    <location>
        <begin position="33"/>
        <end position="51"/>
    </location>
</feature>
<dbReference type="InterPro" id="IPR001005">
    <property type="entry name" value="SANT/Myb"/>
</dbReference>
<dbReference type="NCBIfam" id="TIGR01557">
    <property type="entry name" value="myb_SHAQKYF"/>
    <property type="match status" value="1"/>
</dbReference>
<feature type="compositionally biased region" description="Basic and acidic residues" evidence="4">
    <location>
        <begin position="8"/>
        <end position="21"/>
    </location>
</feature>
<reference evidence="6 7" key="1">
    <citation type="journal article" date="2017" name="Nature">
        <title>The Apostasia genome and the evolution of orchids.</title>
        <authorList>
            <person name="Zhang G.Q."/>
            <person name="Liu K.W."/>
            <person name="Li Z."/>
            <person name="Lohaus R."/>
            <person name="Hsiao Y.Y."/>
            <person name="Niu S.C."/>
            <person name="Wang J.Y."/>
            <person name="Lin Y.C."/>
            <person name="Xu Q."/>
            <person name="Chen L.J."/>
            <person name="Yoshida K."/>
            <person name="Fujiwara S."/>
            <person name="Wang Z.W."/>
            <person name="Zhang Y.Q."/>
            <person name="Mitsuda N."/>
            <person name="Wang M."/>
            <person name="Liu G.H."/>
            <person name="Pecoraro L."/>
            <person name="Huang H.X."/>
            <person name="Xiao X.J."/>
            <person name="Lin M."/>
            <person name="Wu X.Y."/>
            <person name="Wu W.L."/>
            <person name="Chen Y.Y."/>
            <person name="Chang S.B."/>
            <person name="Sakamoto S."/>
            <person name="Ohme-Takagi M."/>
            <person name="Yagi M."/>
            <person name="Zeng S.J."/>
            <person name="Shen C.Y."/>
            <person name="Yeh C.M."/>
            <person name="Luo Y.B."/>
            <person name="Tsai W.C."/>
            <person name="Van de Peer Y."/>
            <person name="Liu Z.J."/>
        </authorList>
    </citation>
    <scope>NUCLEOTIDE SEQUENCE [LARGE SCALE GENOMIC DNA]</scope>
    <source>
        <strain evidence="7">cv. Shenzhen</strain>
        <tissue evidence="6">Stem</tissue>
    </source>
</reference>
<dbReference type="AlphaFoldDB" id="A0A2I0AXA3"/>
<dbReference type="Proteomes" id="UP000236161">
    <property type="component" value="Unassembled WGS sequence"/>
</dbReference>
<accession>A0A2I0AXA3</accession>
<dbReference type="InterPro" id="IPR006447">
    <property type="entry name" value="Myb_dom_plants"/>
</dbReference>
<protein>
    <submittedName>
        <fullName evidence="6">Myb family transcription factor</fullName>
    </submittedName>
</protein>
<dbReference type="GO" id="GO:0003700">
    <property type="term" value="F:DNA-binding transcription factor activity"/>
    <property type="evidence" value="ECO:0007669"/>
    <property type="project" value="InterPro"/>
</dbReference>
<dbReference type="InterPro" id="IPR009057">
    <property type="entry name" value="Homeodomain-like_sf"/>
</dbReference>
<evidence type="ECO:0000256" key="3">
    <source>
        <dbReference type="ARBA" id="ARBA00023242"/>
    </source>
</evidence>
<evidence type="ECO:0000313" key="6">
    <source>
        <dbReference type="EMBL" id="PKA60170.1"/>
    </source>
</evidence>
<keyword evidence="2" id="KW-0804">Transcription</keyword>
<dbReference type="EMBL" id="KZ451942">
    <property type="protein sequence ID" value="PKA60170.1"/>
    <property type="molecule type" value="Genomic_DNA"/>
</dbReference>